<gene>
    <name evidence="2" type="ORF">JZ751_021645</name>
</gene>
<proteinExistence type="predicted"/>
<dbReference type="AlphaFoldDB" id="A0A8T2NIK2"/>
<evidence type="ECO:0000313" key="3">
    <source>
        <dbReference type="Proteomes" id="UP000824540"/>
    </source>
</evidence>
<protein>
    <submittedName>
        <fullName evidence="2">Uncharacterized protein</fullName>
    </submittedName>
</protein>
<organism evidence="2 3">
    <name type="scientific">Albula glossodonta</name>
    <name type="common">roundjaw bonefish</name>
    <dbReference type="NCBI Taxonomy" id="121402"/>
    <lineage>
        <taxon>Eukaryota</taxon>
        <taxon>Metazoa</taxon>
        <taxon>Chordata</taxon>
        <taxon>Craniata</taxon>
        <taxon>Vertebrata</taxon>
        <taxon>Euteleostomi</taxon>
        <taxon>Actinopterygii</taxon>
        <taxon>Neopterygii</taxon>
        <taxon>Teleostei</taxon>
        <taxon>Albuliformes</taxon>
        <taxon>Albulidae</taxon>
        <taxon>Albula</taxon>
    </lineage>
</organism>
<reference evidence="2" key="1">
    <citation type="thesis" date="2021" institute="BYU ScholarsArchive" country="Provo, UT, USA">
        <title>Applications of and Algorithms for Genome Assembly and Genomic Analyses with an Emphasis on Marine Teleosts.</title>
        <authorList>
            <person name="Pickett B.D."/>
        </authorList>
    </citation>
    <scope>NUCLEOTIDE SEQUENCE</scope>
    <source>
        <strain evidence="2">HI-2016</strain>
    </source>
</reference>
<comment type="caution">
    <text evidence="2">The sequence shown here is derived from an EMBL/GenBank/DDBJ whole genome shotgun (WGS) entry which is preliminary data.</text>
</comment>
<name>A0A8T2NIK2_9TELE</name>
<feature type="signal peptide" evidence="1">
    <location>
        <begin position="1"/>
        <end position="19"/>
    </location>
</feature>
<dbReference type="Proteomes" id="UP000824540">
    <property type="component" value="Unassembled WGS sequence"/>
</dbReference>
<evidence type="ECO:0000313" key="2">
    <source>
        <dbReference type="EMBL" id="KAG9340205.1"/>
    </source>
</evidence>
<keyword evidence="1" id="KW-0732">Signal</keyword>
<evidence type="ECO:0000256" key="1">
    <source>
        <dbReference type="SAM" id="SignalP"/>
    </source>
</evidence>
<feature type="chain" id="PRO_5035714993" evidence="1">
    <location>
        <begin position="20"/>
        <end position="142"/>
    </location>
</feature>
<accession>A0A8T2NIK2</accession>
<sequence length="142" mass="16848">MSTMVLLALELKIIILAMSIFPFSGETQWRTATGHPQKRHLSVRHVGFFFVRSHQTLHPHQLQHQTLHPHQLLHQTLHPDQLLHQTLHPHELLHQTLHPHQLLHQTLHPHQLQHQTLHPHQLLHQTLKHQHQPKYLTEEMAL</sequence>
<keyword evidence="3" id="KW-1185">Reference proteome</keyword>
<dbReference type="EMBL" id="JAFBMS010000044">
    <property type="protein sequence ID" value="KAG9340205.1"/>
    <property type="molecule type" value="Genomic_DNA"/>
</dbReference>